<feature type="compositionally biased region" description="Low complexity" evidence="1">
    <location>
        <begin position="73"/>
        <end position="91"/>
    </location>
</feature>
<feature type="signal peptide" evidence="2">
    <location>
        <begin position="1"/>
        <end position="24"/>
    </location>
</feature>
<comment type="caution">
    <text evidence="4">The sequence shown here is derived from an EMBL/GenBank/DDBJ whole genome shotgun (WGS) entry which is preliminary data.</text>
</comment>
<proteinExistence type="predicted"/>
<evidence type="ECO:0000313" key="5">
    <source>
        <dbReference type="Proteomes" id="UP000323164"/>
    </source>
</evidence>
<dbReference type="RefSeq" id="WP_149353334.1">
    <property type="nucleotide sequence ID" value="NZ_VTRV01000125.1"/>
</dbReference>
<feature type="chain" id="PRO_5022978799" evidence="2">
    <location>
        <begin position="25"/>
        <end position="170"/>
    </location>
</feature>
<dbReference type="Proteomes" id="UP000323164">
    <property type="component" value="Unassembled WGS sequence"/>
</dbReference>
<keyword evidence="2" id="KW-0732">Signal</keyword>
<dbReference type="InterPro" id="IPR025392">
    <property type="entry name" value="DUF4124"/>
</dbReference>
<name>A0A5D8YZV5_9GAMM</name>
<keyword evidence="5" id="KW-1185">Reference proteome</keyword>
<evidence type="ECO:0000313" key="4">
    <source>
        <dbReference type="EMBL" id="TZF87786.1"/>
    </source>
</evidence>
<feature type="compositionally biased region" description="Polar residues" evidence="1">
    <location>
        <begin position="119"/>
        <end position="129"/>
    </location>
</feature>
<gene>
    <name evidence="4" type="ORF">FW784_10705</name>
</gene>
<accession>A0A5D8YZV5</accession>
<evidence type="ECO:0000256" key="2">
    <source>
        <dbReference type="SAM" id="SignalP"/>
    </source>
</evidence>
<feature type="region of interest" description="Disordered" evidence="1">
    <location>
        <begin position="55"/>
        <end position="129"/>
    </location>
</feature>
<feature type="domain" description="DUF4124" evidence="3">
    <location>
        <begin position="15"/>
        <end position="64"/>
    </location>
</feature>
<dbReference type="EMBL" id="VTRV01000125">
    <property type="protein sequence ID" value="TZF87786.1"/>
    <property type="molecule type" value="Genomic_DNA"/>
</dbReference>
<protein>
    <submittedName>
        <fullName evidence="4">DUF4124 domain-containing protein</fullName>
    </submittedName>
</protein>
<organism evidence="4 5">
    <name type="scientific">Cognatilysobacter lacus</name>
    <dbReference type="NCBI Taxonomy" id="1643323"/>
    <lineage>
        <taxon>Bacteria</taxon>
        <taxon>Pseudomonadati</taxon>
        <taxon>Pseudomonadota</taxon>
        <taxon>Gammaproteobacteria</taxon>
        <taxon>Lysobacterales</taxon>
        <taxon>Lysobacteraceae</taxon>
        <taxon>Cognatilysobacter</taxon>
    </lineage>
</organism>
<evidence type="ECO:0000256" key="1">
    <source>
        <dbReference type="SAM" id="MobiDB-lite"/>
    </source>
</evidence>
<dbReference type="AlphaFoldDB" id="A0A5D8YZV5"/>
<reference evidence="4 5" key="1">
    <citation type="submission" date="2019-08" db="EMBL/GenBank/DDBJ databases">
        <title>Draft genome sequence of Lysobacter sp. UKS-15.</title>
        <authorList>
            <person name="Im W.-T."/>
        </authorList>
    </citation>
    <scope>NUCLEOTIDE SEQUENCE [LARGE SCALE GENOMIC DNA]</scope>
    <source>
        <strain evidence="4 5">UKS-15</strain>
    </source>
</reference>
<evidence type="ECO:0000259" key="3">
    <source>
        <dbReference type="Pfam" id="PF13511"/>
    </source>
</evidence>
<sequence>MRIYVQATGAVLLVCLACVPLCRAQQIYKCKNNSGVFAYQQTPCANVSATQSVRGYTPVPDAPRNYAPQRRYASPTGYAAPSGSSAGSAMISGGGIMQNQQRYPTREEEAAARRAQRRSQGGTTATLLEQPTVVTDQYGGRYQKPPGSNIVIDERTGKPCFLVGQTLECH</sequence>
<dbReference type="Pfam" id="PF13511">
    <property type="entry name" value="DUF4124"/>
    <property type="match status" value="1"/>
</dbReference>